<feature type="region of interest" description="Disordered" evidence="1">
    <location>
        <begin position="182"/>
        <end position="203"/>
    </location>
</feature>
<dbReference type="AlphaFoldDB" id="A0A067BT61"/>
<name>A0A067BT61_SAPPC</name>
<dbReference type="VEuPathDB" id="FungiDB:SPRG_21154"/>
<evidence type="ECO:0000313" key="3">
    <source>
        <dbReference type="Proteomes" id="UP000030745"/>
    </source>
</evidence>
<sequence>MLDRLGNLVVDPNLLQYDLLNSGISRDAHRLTSYQMALFLWCKRAHSRRFEPKFWSHSLQKLREHHGHVPEVLHYLHQRSLLVRTANDADDDRLLMEISTTVPPTRKTLGLFQRPVVCFATNDTIEALVAAHLVPSEADAVEVGRVLLVKGAIHMTDDPQVFRHDAYFTIVKRSVKVAPVEKSRKTSGGSITPEKTTVGTYNK</sequence>
<evidence type="ECO:0000256" key="1">
    <source>
        <dbReference type="SAM" id="MobiDB-lite"/>
    </source>
</evidence>
<reference evidence="2 3" key="1">
    <citation type="journal article" date="2013" name="PLoS Genet.">
        <title>Distinctive expansion of potential virulence genes in the genome of the oomycete fish pathogen Saprolegnia parasitica.</title>
        <authorList>
            <person name="Jiang R.H."/>
            <person name="de Bruijn I."/>
            <person name="Haas B.J."/>
            <person name="Belmonte R."/>
            <person name="Lobach L."/>
            <person name="Christie J."/>
            <person name="van den Ackerveken G."/>
            <person name="Bottin A."/>
            <person name="Bulone V."/>
            <person name="Diaz-Moreno S.M."/>
            <person name="Dumas B."/>
            <person name="Fan L."/>
            <person name="Gaulin E."/>
            <person name="Govers F."/>
            <person name="Grenville-Briggs L.J."/>
            <person name="Horner N.R."/>
            <person name="Levin J.Z."/>
            <person name="Mammella M."/>
            <person name="Meijer H.J."/>
            <person name="Morris P."/>
            <person name="Nusbaum C."/>
            <person name="Oome S."/>
            <person name="Phillips A.J."/>
            <person name="van Rooyen D."/>
            <person name="Rzeszutek E."/>
            <person name="Saraiva M."/>
            <person name="Secombes C.J."/>
            <person name="Seidl M.F."/>
            <person name="Snel B."/>
            <person name="Stassen J.H."/>
            <person name="Sykes S."/>
            <person name="Tripathy S."/>
            <person name="van den Berg H."/>
            <person name="Vega-Arreguin J.C."/>
            <person name="Wawra S."/>
            <person name="Young S.K."/>
            <person name="Zeng Q."/>
            <person name="Dieguez-Uribeondo J."/>
            <person name="Russ C."/>
            <person name="Tyler B.M."/>
            <person name="van West P."/>
        </authorList>
    </citation>
    <scope>NUCLEOTIDE SEQUENCE [LARGE SCALE GENOMIC DNA]</scope>
    <source>
        <strain evidence="2 3">CBS 223.65</strain>
    </source>
</reference>
<gene>
    <name evidence="2" type="ORF">SPRG_21154</name>
</gene>
<dbReference type="EMBL" id="KK583287">
    <property type="protein sequence ID" value="KDO21453.1"/>
    <property type="molecule type" value="Genomic_DNA"/>
</dbReference>
<feature type="compositionally biased region" description="Polar residues" evidence="1">
    <location>
        <begin position="186"/>
        <end position="203"/>
    </location>
</feature>
<evidence type="ECO:0000313" key="2">
    <source>
        <dbReference type="EMBL" id="KDO21453.1"/>
    </source>
</evidence>
<dbReference type="RefSeq" id="XP_012207839.1">
    <property type="nucleotide sequence ID" value="XM_012352449.1"/>
</dbReference>
<protein>
    <submittedName>
        <fullName evidence="2">Uncharacterized protein</fullName>
    </submittedName>
</protein>
<dbReference type="Proteomes" id="UP000030745">
    <property type="component" value="Unassembled WGS sequence"/>
</dbReference>
<dbReference type="GeneID" id="24142018"/>
<proteinExistence type="predicted"/>
<keyword evidence="3" id="KW-1185">Reference proteome</keyword>
<organism evidence="2 3">
    <name type="scientific">Saprolegnia parasitica (strain CBS 223.65)</name>
    <dbReference type="NCBI Taxonomy" id="695850"/>
    <lineage>
        <taxon>Eukaryota</taxon>
        <taxon>Sar</taxon>
        <taxon>Stramenopiles</taxon>
        <taxon>Oomycota</taxon>
        <taxon>Saprolegniomycetes</taxon>
        <taxon>Saprolegniales</taxon>
        <taxon>Saprolegniaceae</taxon>
        <taxon>Saprolegnia</taxon>
    </lineage>
</organism>
<dbReference type="KEGG" id="spar:SPRG_21154"/>
<accession>A0A067BT61</accession>